<dbReference type="InParanoid" id="E2BAA6"/>
<feature type="non-terminal residue" evidence="1">
    <location>
        <position position="1"/>
    </location>
</feature>
<accession>E2BAA6</accession>
<gene>
    <name evidence="1" type="ORF">EAI_11385</name>
</gene>
<evidence type="ECO:0008006" key="3">
    <source>
        <dbReference type="Google" id="ProtNLM"/>
    </source>
</evidence>
<evidence type="ECO:0000313" key="1">
    <source>
        <dbReference type="EMBL" id="EFN87361.1"/>
    </source>
</evidence>
<protein>
    <recommendedName>
        <fullName evidence="3">Histone-lysine N-methyltransferase SETMAR</fullName>
    </recommendedName>
</protein>
<dbReference type="InterPro" id="IPR036397">
    <property type="entry name" value="RNaseH_sf"/>
</dbReference>
<dbReference type="InterPro" id="IPR052709">
    <property type="entry name" value="Transposase-MT_Hybrid"/>
</dbReference>
<reference evidence="1 2" key="1">
    <citation type="journal article" date="2010" name="Science">
        <title>Genomic comparison of the ants Camponotus floridanus and Harpegnathos saltator.</title>
        <authorList>
            <person name="Bonasio R."/>
            <person name="Zhang G."/>
            <person name="Ye C."/>
            <person name="Mutti N.S."/>
            <person name="Fang X."/>
            <person name="Qin N."/>
            <person name="Donahue G."/>
            <person name="Yang P."/>
            <person name="Li Q."/>
            <person name="Li C."/>
            <person name="Zhang P."/>
            <person name="Huang Z."/>
            <person name="Berger S.L."/>
            <person name="Reinberg D."/>
            <person name="Wang J."/>
            <person name="Liebig J."/>
        </authorList>
    </citation>
    <scope>NUCLEOTIDE SEQUENCE [LARGE SCALE GENOMIC DNA]</scope>
    <source>
        <strain evidence="1 2">R22 G/1</strain>
    </source>
</reference>
<name>E2BAA6_HARSA</name>
<dbReference type="PANTHER" id="PTHR46060:SF1">
    <property type="entry name" value="MARINER MOS1 TRANSPOSASE-LIKE PROTEIN"/>
    <property type="match status" value="1"/>
</dbReference>
<dbReference type="AlphaFoldDB" id="E2BAA6"/>
<dbReference type="PANTHER" id="PTHR46060">
    <property type="entry name" value="MARINER MOS1 TRANSPOSASE-LIKE PROTEIN"/>
    <property type="match status" value="1"/>
</dbReference>
<evidence type="ECO:0000313" key="2">
    <source>
        <dbReference type="Proteomes" id="UP000008237"/>
    </source>
</evidence>
<proteinExistence type="predicted"/>
<dbReference type="GO" id="GO:0003676">
    <property type="term" value="F:nucleic acid binding"/>
    <property type="evidence" value="ECO:0007669"/>
    <property type="project" value="InterPro"/>
</dbReference>
<organism evidence="2">
    <name type="scientific">Harpegnathos saltator</name>
    <name type="common">Jerdon's jumping ant</name>
    <dbReference type="NCBI Taxonomy" id="610380"/>
    <lineage>
        <taxon>Eukaryota</taxon>
        <taxon>Metazoa</taxon>
        <taxon>Ecdysozoa</taxon>
        <taxon>Arthropoda</taxon>
        <taxon>Hexapoda</taxon>
        <taxon>Insecta</taxon>
        <taxon>Pterygota</taxon>
        <taxon>Neoptera</taxon>
        <taxon>Endopterygota</taxon>
        <taxon>Hymenoptera</taxon>
        <taxon>Apocrita</taxon>
        <taxon>Aculeata</taxon>
        <taxon>Formicoidea</taxon>
        <taxon>Formicidae</taxon>
        <taxon>Ponerinae</taxon>
        <taxon>Ponerini</taxon>
        <taxon>Harpegnathos</taxon>
    </lineage>
</organism>
<keyword evidence="2" id="KW-1185">Reference proteome</keyword>
<feature type="non-terminal residue" evidence="1">
    <location>
        <position position="67"/>
    </location>
</feature>
<dbReference type="Gene3D" id="3.30.420.10">
    <property type="entry name" value="Ribonuclease H-like superfamily/Ribonuclease H"/>
    <property type="match status" value="1"/>
</dbReference>
<dbReference type="EMBL" id="GL446696">
    <property type="protein sequence ID" value="EFN87361.1"/>
    <property type="molecule type" value="Genomic_DNA"/>
</dbReference>
<sequence length="67" mass="7826">YGWDVLSHPLYSLDIAPCAYHLYRALQHSLKNKEFDSLEEIKSHLTAFFEGKPKSFNKCGIFYLSEK</sequence>
<dbReference type="Proteomes" id="UP000008237">
    <property type="component" value="Unassembled WGS sequence"/>
</dbReference>